<evidence type="ECO:0008006" key="6">
    <source>
        <dbReference type="Google" id="ProtNLM"/>
    </source>
</evidence>
<accession>A0A3G6N9N6</accession>
<dbReference type="EMBL" id="UFVQ01000003">
    <property type="protein sequence ID" value="STC95159.1"/>
    <property type="molecule type" value="Genomic_DNA"/>
</dbReference>
<dbReference type="OrthoDB" id="1273111at2"/>
<protein>
    <recommendedName>
        <fullName evidence="6">DUF4136 domain-containing protein</fullName>
    </recommendedName>
</protein>
<organism evidence="3 4">
    <name type="scientific">Chryseobacterium carnipullorum</name>
    <dbReference type="NCBI Taxonomy" id="1124835"/>
    <lineage>
        <taxon>Bacteria</taxon>
        <taxon>Pseudomonadati</taxon>
        <taxon>Bacteroidota</taxon>
        <taxon>Flavobacteriia</taxon>
        <taxon>Flavobacteriales</taxon>
        <taxon>Weeksellaceae</taxon>
        <taxon>Chryseobacterium group</taxon>
        <taxon>Chryseobacterium</taxon>
    </lineage>
</organism>
<evidence type="ECO:0000313" key="3">
    <source>
        <dbReference type="EMBL" id="STC95159.1"/>
    </source>
</evidence>
<dbReference type="EMBL" id="CP033920">
    <property type="protein sequence ID" value="AZA49661.1"/>
    <property type="molecule type" value="Genomic_DNA"/>
</dbReference>
<keyword evidence="5" id="KW-1185">Reference proteome</keyword>
<reference evidence="2" key="3">
    <citation type="submission" date="2018-11" db="EMBL/GenBank/DDBJ databases">
        <title>Proposal to divide the Flavobacteriaceae and reorganize its genera based on Amino Acid Identity values calculated from whole genome sequences.</title>
        <authorList>
            <person name="Nicholson A.C."/>
            <person name="Gulvik C.A."/>
            <person name="Whitney A.M."/>
            <person name="Humrighouse B.W."/>
            <person name="Bell M."/>
            <person name="Holmes B."/>
            <person name="Steigerwalt A."/>
            <person name="Villarma A."/>
            <person name="Sheth M."/>
            <person name="Batra D."/>
            <person name="Pryor J."/>
            <person name="Bernardet J.-F."/>
            <person name="Hugo C."/>
            <person name="Kampfer P."/>
            <person name="Newman J."/>
            <person name="Mcquiston J.R."/>
        </authorList>
    </citation>
    <scope>NUCLEOTIDE SEQUENCE [LARGE SCALE GENOMIC DNA]</scope>
    <source>
        <strain evidence="2">G0188</strain>
    </source>
</reference>
<reference evidence="5" key="2">
    <citation type="submission" date="2018-11" db="EMBL/GenBank/DDBJ databases">
        <title>Proposal to divide the Flavobacteriaceae and reorganize its genera based on Amino Acid Identity values calculated from whole genome sequences.</title>
        <authorList>
            <person name="Nicholson A.C."/>
            <person name="Gulvik C.A."/>
            <person name="Whitney A.M."/>
            <person name="Humrighouse B.W."/>
            <person name="Bell M."/>
            <person name="Holmes B."/>
            <person name="Steigerwalt A.G."/>
            <person name="Villarma A."/>
            <person name="Sheth M."/>
            <person name="Batra D."/>
            <person name="Pryor J."/>
            <person name="Bernardet J.-F."/>
            <person name="Hugo C."/>
            <person name="Kampfer P."/>
            <person name="Newman J."/>
            <person name="McQuiston J.R."/>
        </authorList>
    </citation>
    <scope>NUCLEOTIDE SEQUENCE [LARGE SCALE GENOMIC DNA]</scope>
    <source>
        <strain evidence="5">G0188</strain>
    </source>
</reference>
<dbReference type="Proteomes" id="UP000255224">
    <property type="component" value="Unassembled WGS sequence"/>
</dbReference>
<sequence length="174" mass="19565">MKTLKFLLLFVAAITLIGCGTSHNYTNKTLNKNFYAEKSIYFKLNPKSQNQINMTGTVGTIFGPTPSPDVKETFKLSINELASETKIKLKFIENSEEITDKDPLIIDADISEINWHFGLSIATLKTVVNYKTLTDNKEIKTTGIRKSGGGDKTNNLKKSLKDATFNFLKEYEKQ</sequence>
<feature type="chain" id="PRO_5044586047" description="DUF4136 domain-containing protein" evidence="1">
    <location>
        <begin position="25"/>
        <end position="174"/>
    </location>
</feature>
<dbReference type="Proteomes" id="UP000273270">
    <property type="component" value="Chromosome"/>
</dbReference>
<evidence type="ECO:0000313" key="4">
    <source>
        <dbReference type="Proteomes" id="UP000255224"/>
    </source>
</evidence>
<keyword evidence="1" id="KW-0732">Signal</keyword>
<accession>A0A376DUQ2</accession>
<evidence type="ECO:0000256" key="1">
    <source>
        <dbReference type="SAM" id="SignalP"/>
    </source>
</evidence>
<gene>
    <name evidence="2" type="ORF">EG346_16390</name>
    <name evidence="3" type="ORF">NCTC13533_01806</name>
</gene>
<dbReference type="KEGG" id="ccau:EG346_16390"/>
<evidence type="ECO:0000313" key="5">
    <source>
        <dbReference type="Proteomes" id="UP000273270"/>
    </source>
</evidence>
<dbReference type="AlphaFoldDB" id="A0A376DUQ2"/>
<dbReference type="RefSeq" id="WP_123880053.1">
    <property type="nucleotide sequence ID" value="NZ_CP033920.1"/>
</dbReference>
<proteinExistence type="predicted"/>
<dbReference type="PROSITE" id="PS51257">
    <property type="entry name" value="PROKAR_LIPOPROTEIN"/>
    <property type="match status" value="1"/>
</dbReference>
<name>A0A376DUQ2_CHRCU</name>
<evidence type="ECO:0000313" key="2">
    <source>
        <dbReference type="EMBL" id="AZA49661.1"/>
    </source>
</evidence>
<feature type="signal peptide" evidence="1">
    <location>
        <begin position="1"/>
        <end position="24"/>
    </location>
</feature>
<reference evidence="3 4" key="1">
    <citation type="submission" date="2018-06" db="EMBL/GenBank/DDBJ databases">
        <authorList>
            <consortium name="Pathogen Informatics"/>
            <person name="Doyle S."/>
        </authorList>
    </citation>
    <scope>NUCLEOTIDE SEQUENCE [LARGE SCALE GENOMIC DNA]</scope>
    <source>
        <strain evidence="3 4">NCTC13533</strain>
    </source>
</reference>